<dbReference type="Pfam" id="PF09721">
    <property type="entry name" value="Exosortase_EpsH"/>
    <property type="match status" value="1"/>
</dbReference>
<feature type="transmembrane region" description="Helical" evidence="8">
    <location>
        <begin position="107"/>
        <end position="126"/>
    </location>
</feature>
<dbReference type="NCBIfam" id="TIGR03109">
    <property type="entry name" value="exosort_XrtA"/>
    <property type="match status" value="1"/>
</dbReference>
<keyword evidence="3" id="KW-0645">Protease</keyword>
<feature type="domain" description="Methanolan biosynthesis EpsI" evidence="9">
    <location>
        <begin position="319"/>
        <end position="509"/>
    </location>
</feature>
<dbReference type="KEGG" id="nwa:Nwat_1775"/>
<name>D8K6W2_NITWC</name>
<comment type="subcellular location">
    <subcellularLocation>
        <location evidence="1">Cell membrane</location>
        <topology evidence="1">Multi-pass membrane protein</topology>
    </subcellularLocation>
</comment>
<keyword evidence="6 8" id="KW-1133">Transmembrane helix</keyword>
<dbReference type="GO" id="GO:0008233">
    <property type="term" value="F:peptidase activity"/>
    <property type="evidence" value="ECO:0007669"/>
    <property type="project" value="UniProtKB-KW"/>
</dbReference>
<dbReference type="Proteomes" id="UP000000393">
    <property type="component" value="Chromosome"/>
</dbReference>
<dbReference type="HOGENOM" id="CLU_039817_1_0_6"/>
<organism evidence="10 11">
    <name type="scientific">Nitrosococcus watsoni (strain C-113)</name>
    <dbReference type="NCBI Taxonomy" id="105559"/>
    <lineage>
        <taxon>Bacteria</taxon>
        <taxon>Pseudomonadati</taxon>
        <taxon>Pseudomonadota</taxon>
        <taxon>Gammaproteobacteria</taxon>
        <taxon>Chromatiales</taxon>
        <taxon>Chromatiaceae</taxon>
        <taxon>Nitrosococcus</taxon>
    </lineage>
</organism>
<evidence type="ECO:0000313" key="10">
    <source>
        <dbReference type="EMBL" id="ADJ28639.1"/>
    </source>
</evidence>
<feature type="transmembrane region" description="Helical" evidence="8">
    <location>
        <begin position="82"/>
        <end position="101"/>
    </location>
</feature>
<dbReference type="InterPro" id="IPR019127">
    <property type="entry name" value="Exosortase"/>
</dbReference>
<dbReference type="NCBIfam" id="TIGR04178">
    <property type="entry name" value="exo_archaeo"/>
    <property type="match status" value="1"/>
</dbReference>
<feature type="transmembrane region" description="Helical" evidence="8">
    <location>
        <begin position="222"/>
        <end position="249"/>
    </location>
</feature>
<dbReference type="STRING" id="105559.Nwat_1775"/>
<dbReference type="EMBL" id="CP002086">
    <property type="protein sequence ID" value="ADJ28639.1"/>
    <property type="molecule type" value="Genomic_DNA"/>
</dbReference>
<proteinExistence type="predicted"/>
<dbReference type="eggNOG" id="COG1269">
    <property type="taxonomic scope" value="Bacteria"/>
</dbReference>
<keyword evidence="5" id="KW-0378">Hydrolase</keyword>
<keyword evidence="2" id="KW-1003">Cell membrane</keyword>
<feature type="transmembrane region" description="Helical" evidence="8">
    <location>
        <begin position="133"/>
        <end position="152"/>
    </location>
</feature>
<dbReference type="InterPro" id="IPR017540">
    <property type="entry name" value="Exosortase-1"/>
</dbReference>
<evidence type="ECO:0000259" key="9">
    <source>
        <dbReference type="Pfam" id="PF11984"/>
    </source>
</evidence>
<reference evidence="10 11" key="1">
    <citation type="submission" date="2010-06" db="EMBL/GenBank/DDBJ databases">
        <title>Complete sequence of chromosome of Nitrosococcus watsoni C-113.</title>
        <authorList>
            <consortium name="US DOE Joint Genome Institute"/>
            <person name="Lucas S."/>
            <person name="Copeland A."/>
            <person name="Lapidus A."/>
            <person name="Cheng J.-F."/>
            <person name="Bruce D."/>
            <person name="Goodwin L."/>
            <person name="Pitluck S."/>
            <person name="Malfatti S.A."/>
            <person name="Chain P.S.G."/>
            <person name="Land M."/>
            <person name="Hauser L."/>
            <person name="Kyrpides N."/>
            <person name="Ivanova N."/>
            <person name="Cambell M.A."/>
            <person name="Heidelberg J.F."/>
            <person name="Klotz M.G."/>
            <person name="Woyke T."/>
        </authorList>
    </citation>
    <scope>NUCLEOTIDE SEQUENCE [LARGE SCALE GENOMIC DNA]</scope>
    <source>
        <strain evidence="10 11">C-113</strain>
    </source>
</reference>
<sequence length="526" mass="58881">MNPAERWYLDKKQINWALSWPMATAAVAVVLLVLLLFYLETAVSMTTIWWRSETFAHGMLILPISGYMIWTRRQQLQRLQPSPQPLAVLFILLLSGGWLLARIADVLFAEQLLLVAMIPVVVWGLLGERVVRALAFPLAYLFFAVPLGEALIPPLQDFTAAFAVKSLQISGVPVYWEGRYISIPSGDFLVAEACSGLRYLIASIALGTLYAYLTYSSYWRRAAFIVASVIIPIIANGIRAYAIIMLAYLSNMKLATGVDHIIYGWIFFGVVMLLLFWLGSFWREDEHPGSRASLPRQSELMVAQQAPRAKKLGVTAIVLVLVAGAGPASGIWFKGQVLAADCLVSVPKGQQAWSGPLVPTSIWEPDYSQADKIVRRLYSLPDDSAVQLLIIYYQQERQGAELISSQNRLYDDRYWRRMEENSRSFPLGDDYPQVHETIMRSPDTLRVIWHWYDIAGRRTANSIKAKFLEAWAQLTKQSSGSTLIAVAADSGKLEQARALLLKFLDEMPTVSTPGAMLACQSIPERT</sequence>
<evidence type="ECO:0000256" key="2">
    <source>
        <dbReference type="ARBA" id="ARBA00022475"/>
    </source>
</evidence>
<evidence type="ECO:0000256" key="3">
    <source>
        <dbReference type="ARBA" id="ARBA00022670"/>
    </source>
</evidence>
<keyword evidence="11" id="KW-1185">Reference proteome</keyword>
<gene>
    <name evidence="10" type="ordered locus">Nwat_1775</name>
</gene>
<feature type="transmembrane region" description="Helical" evidence="8">
    <location>
        <begin position="54"/>
        <end position="70"/>
    </location>
</feature>
<dbReference type="NCBIfam" id="TIGR02602">
    <property type="entry name" value="8TM_EpsH"/>
    <property type="match status" value="1"/>
</dbReference>
<dbReference type="RefSeq" id="WP_013220731.1">
    <property type="nucleotide sequence ID" value="NC_014315.1"/>
</dbReference>
<evidence type="ECO:0000256" key="8">
    <source>
        <dbReference type="SAM" id="Phobius"/>
    </source>
</evidence>
<keyword evidence="7 8" id="KW-0472">Membrane</keyword>
<dbReference type="GO" id="GO:0005886">
    <property type="term" value="C:plasma membrane"/>
    <property type="evidence" value="ECO:0007669"/>
    <property type="project" value="UniProtKB-SubCell"/>
</dbReference>
<keyword evidence="4 8" id="KW-0812">Transmembrane</keyword>
<dbReference type="InterPro" id="IPR013426">
    <property type="entry name" value="EpsH-like"/>
</dbReference>
<accession>D8K6W2</accession>
<evidence type="ECO:0000256" key="4">
    <source>
        <dbReference type="ARBA" id="ARBA00022692"/>
    </source>
</evidence>
<dbReference type="Pfam" id="PF11984">
    <property type="entry name" value="DUF3485"/>
    <property type="match status" value="1"/>
</dbReference>
<evidence type="ECO:0000256" key="1">
    <source>
        <dbReference type="ARBA" id="ARBA00004651"/>
    </source>
</evidence>
<evidence type="ECO:0000313" key="11">
    <source>
        <dbReference type="Proteomes" id="UP000000393"/>
    </source>
</evidence>
<evidence type="ECO:0000256" key="7">
    <source>
        <dbReference type="ARBA" id="ARBA00023136"/>
    </source>
</evidence>
<dbReference type="AlphaFoldDB" id="D8K6W2"/>
<feature type="transmembrane region" description="Helical" evidence="8">
    <location>
        <begin position="197"/>
        <end position="215"/>
    </location>
</feature>
<dbReference type="InterPro" id="IPR014263">
    <property type="entry name" value="Methanolan_biosynth_EpsI"/>
</dbReference>
<feature type="transmembrane region" description="Helical" evidence="8">
    <location>
        <begin position="312"/>
        <end position="333"/>
    </location>
</feature>
<feature type="transmembrane region" description="Helical" evidence="8">
    <location>
        <begin position="20"/>
        <end position="39"/>
    </location>
</feature>
<dbReference type="InterPro" id="IPR026392">
    <property type="entry name" value="Exo/Archaeosortase_dom"/>
</dbReference>
<protein>
    <submittedName>
        <fullName evidence="10">Exosortase 1</fullName>
    </submittedName>
</protein>
<feature type="transmembrane region" description="Helical" evidence="8">
    <location>
        <begin position="261"/>
        <end position="282"/>
    </location>
</feature>
<evidence type="ECO:0000256" key="5">
    <source>
        <dbReference type="ARBA" id="ARBA00022801"/>
    </source>
</evidence>
<dbReference type="NCBIfam" id="TIGR02914">
    <property type="entry name" value="EpsI_fam"/>
    <property type="match status" value="1"/>
</dbReference>
<dbReference type="GO" id="GO:0006508">
    <property type="term" value="P:proteolysis"/>
    <property type="evidence" value="ECO:0007669"/>
    <property type="project" value="UniProtKB-KW"/>
</dbReference>
<evidence type="ECO:0000256" key="6">
    <source>
        <dbReference type="ARBA" id="ARBA00022989"/>
    </source>
</evidence>